<comment type="caution">
    <text evidence="2">The sequence shown here is derived from an EMBL/GenBank/DDBJ whole genome shotgun (WGS) entry which is preliminary data.</text>
</comment>
<sequence>MASSLELDTLVSQIQHMKWDEFYSVLELVFSEEANRSMLYLVAKVITSRSIVHATLKIAWTSIKEFLVEEIELNTYLFHFIHEVDRSFVLAHSPSNVKGQLMVFKQWENEIVLQEVSFRLVPFWVQVHGLPRNRMGKANAKYIGLKLGKLLELDANEYLDASKRSFLRL</sequence>
<keyword evidence="3" id="KW-1185">Reference proteome</keyword>
<accession>A0A6A1VQI0</accession>
<dbReference type="PANTHER" id="PTHR31286:SF178">
    <property type="entry name" value="DUF4283 DOMAIN-CONTAINING PROTEIN"/>
    <property type="match status" value="1"/>
</dbReference>
<evidence type="ECO:0000313" key="3">
    <source>
        <dbReference type="Proteomes" id="UP000516437"/>
    </source>
</evidence>
<gene>
    <name evidence="2" type="ORF">CJ030_MR5G017141</name>
</gene>
<dbReference type="EMBL" id="RXIC02000023">
    <property type="protein sequence ID" value="KAB1213878.1"/>
    <property type="molecule type" value="Genomic_DNA"/>
</dbReference>
<evidence type="ECO:0000259" key="1">
    <source>
        <dbReference type="Pfam" id="PF14111"/>
    </source>
</evidence>
<dbReference type="Pfam" id="PF14111">
    <property type="entry name" value="DUF4283"/>
    <property type="match status" value="1"/>
</dbReference>
<reference evidence="2 3" key="1">
    <citation type="journal article" date="2019" name="Plant Biotechnol. J.">
        <title>The red bayberry genome and genetic basis of sex determination.</title>
        <authorList>
            <person name="Jia H.M."/>
            <person name="Jia H.J."/>
            <person name="Cai Q.L."/>
            <person name="Wang Y."/>
            <person name="Zhao H.B."/>
            <person name="Yang W.F."/>
            <person name="Wang G.Y."/>
            <person name="Li Y.H."/>
            <person name="Zhan D.L."/>
            <person name="Shen Y.T."/>
            <person name="Niu Q.F."/>
            <person name="Chang L."/>
            <person name="Qiu J."/>
            <person name="Zhao L."/>
            <person name="Xie H.B."/>
            <person name="Fu W.Y."/>
            <person name="Jin J."/>
            <person name="Li X.W."/>
            <person name="Jiao Y."/>
            <person name="Zhou C.C."/>
            <person name="Tu T."/>
            <person name="Chai C.Y."/>
            <person name="Gao J.L."/>
            <person name="Fan L.J."/>
            <person name="van de Weg E."/>
            <person name="Wang J.Y."/>
            <person name="Gao Z.S."/>
        </authorList>
    </citation>
    <scope>NUCLEOTIDE SEQUENCE [LARGE SCALE GENOMIC DNA]</scope>
    <source>
        <tissue evidence="2">Leaves</tissue>
    </source>
</reference>
<dbReference type="PANTHER" id="PTHR31286">
    <property type="entry name" value="GLYCINE-RICH CELL WALL STRUCTURAL PROTEIN 1.8-LIKE"/>
    <property type="match status" value="1"/>
</dbReference>
<feature type="domain" description="DUF4283" evidence="1">
    <location>
        <begin position="44"/>
        <end position="114"/>
    </location>
</feature>
<name>A0A6A1VQI0_9ROSI</name>
<dbReference type="AlphaFoldDB" id="A0A6A1VQI0"/>
<proteinExistence type="predicted"/>
<dbReference type="InterPro" id="IPR025558">
    <property type="entry name" value="DUF4283"/>
</dbReference>
<dbReference type="OrthoDB" id="1705899at2759"/>
<dbReference type="Proteomes" id="UP000516437">
    <property type="component" value="Chromosome 5"/>
</dbReference>
<dbReference type="InterPro" id="IPR040256">
    <property type="entry name" value="At4g02000-like"/>
</dbReference>
<evidence type="ECO:0000313" key="2">
    <source>
        <dbReference type="EMBL" id="KAB1213878.1"/>
    </source>
</evidence>
<protein>
    <recommendedName>
        <fullName evidence="1">DUF4283 domain-containing protein</fullName>
    </recommendedName>
</protein>
<organism evidence="2 3">
    <name type="scientific">Morella rubra</name>
    <name type="common">Chinese bayberry</name>
    <dbReference type="NCBI Taxonomy" id="262757"/>
    <lineage>
        <taxon>Eukaryota</taxon>
        <taxon>Viridiplantae</taxon>
        <taxon>Streptophyta</taxon>
        <taxon>Embryophyta</taxon>
        <taxon>Tracheophyta</taxon>
        <taxon>Spermatophyta</taxon>
        <taxon>Magnoliopsida</taxon>
        <taxon>eudicotyledons</taxon>
        <taxon>Gunneridae</taxon>
        <taxon>Pentapetalae</taxon>
        <taxon>rosids</taxon>
        <taxon>fabids</taxon>
        <taxon>Fagales</taxon>
        <taxon>Myricaceae</taxon>
        <taxon>Morella</taxon>
    </lineage>
</organism>